<dbReference type="GO" id="GO:0005634">
    <property type="term" value="C:nucleus"/>
    <property type="evidence" value="ECO:0007669"/>
    <property type="project" value="UniProtKB-SubCell"/>
</dbReference>
<keyword evidence="7" id="KW-0539">Nucleus</keyword>
<dbReference type="Proteomes" id="UP001152049">
    <property type="component" value="Unassembled WGS sequence"/>
</dbReference>
<comment type="similarity">
    <text evidence="4">Belongs to the RTC4 family.</text>
</comment>
<comment type="caution">
    <text evidence="10">The sequence shown here is derived from an EMBL/GenBank/DDBJ whole genome shotgun (WGS) entry which is preliminary data.</text>
</comment>
<sequence>MRRVLGMNRNQKPVTSLLSTFRDKGQGAPKRKLEDLDDVNALPMSSGDEAEDDMPSAADFELKPGGSNHQPPLDQSDDSEPERSGRGNIKRTNFANSGTHKTRKNATRHVSKNESKQSAADDAGETSSSSTKRRKLEAKSGKASVNQFTDDRGFTRSQKSGTTYGALKTGGSQGSRGSQKSRGSQSSQTKKGKTSDSDRKPVFNGVKGDGLSDSPRKDKPQFTSYSQESCGTPTKTRATMKSVPKDEFGTPGKDKENKSQITVPTSPTPNKVAKSRVSTLSQDDDPSRSRSPSQQRGSTVWNRKPLDKITEKLKRKRAKERSPTPEKPATFLLPVGIDSDNIGDNPDGNIGDNTGDNNSSASSQILSDLDQLSDMESINDFPLEDDESPQDRMTPCPWCGILVSEQALKDYSKGKRLNVNMQTKFCAKHQKETAMVTWRERGYPHIDWDRLEERLGDHREYLSKIVEGKSSYFRDILADKVETGQARSLKKEGNLNPGYYGPRGCKIMCDYLVEEFGESLKENATKDRVIAGRGSAAFIQSVLVAELAVQLIMEDMLASATEAREIMEESKALGELLHEEV</sequence>
<evidence type="ECO:0000256" key="5">
    <source>
        <dbReference type="ARBA" id="ARBA00015162"/>
    </source>
</evidence>
<evidence type="ECO:0000256" key="6">
    <source>
        <dbReference type="ARBA" id="ARBA00022490"/>
    </source>
</evidence>
<dbReference type="GO" id="GO:0005737">
    <property type="term" value="C:cytoplasm"/>
    <property type="evidence" value="ECO:0007669"/>
    <property type="project" value="UniProtKB-SubCell"/>
</dbReference>
<feature type="compositionally biased region" description="Low complexity" evidence="8">
    <location>
        <begin position="336"/>
        <end position="364"/>
    </location>
</feature>
<evidence type="ECO:0000256" key="2">
    <source>
        <dbReference type="ARBA" id="ARBA00004123"/>
    </source>
</evidence>
<evidence type="ECO:0000256" key="7">
    <source>
        <dbReference type="ARBA" id="ARBA00023242"/>
    </source>
</evidence>
<keyword evidence="11" id="KW-1185">Reference proteome</keyword>
<keyword evidence="6" id="KW-0963">Cytoplasm</keyword>
<evidence type="ECO:0000313" key="10">
    <source>
        <dbReference type="EMBL" id="KAJ4272256.1"/>
    </source>
</evidence>
<feature type="compositionally biased region" description="Basic residues" evidence="8">
    <location>
        <begin position="100"/>
        <end position="110"/>
    </location>
</feature>
<comment type="subcellular location">
    <subcellularLocation>
        <location evidence="3">Cytoplasm</location>
    </subcellularLocation>
    <subcellularLocation>
        <location evidence="2">Nucleus</location>
    </subcellularLocation>
</comment>
<proteinExistence type="inferred from homology"/>
<gene>
    <name evidence="10" type="ORF">NW762_000967</name>
</gene>
<feature type="compositionally biased region" description="Polar residues" evidence="8">
    <location>
        <begin position="221"/>
        <end position="239"/>
    </location>
</feature>
<feature type="compositionally biased region" description="Polar residues" evidence="8">
    <location>
        <begin position="259"/>
        <end position="269"/>
    </location>
</feature>
<feature type="compositionally biased region" description="Low complexity" evidence="8">
    <location>
        <begin position="175"/>
        <end position="189"/>
    </location>
</feature>
<protein>
    <recommendedName>
        <fullName evidence="5">Restriction of telomere capping protein 4</fullName>
    </recommendedName>
</protein>
<feature type="domain" description="Restriction of telomere capping protein 4 C-terminal" evidence="9">
    <location>
        <begin position="465"/>
        <end position="580"/>
    </location>
</feature>
<comment type="function">
    <text evidence="1">May be involved in a process influencing telomere capping.</text>
</comment>
<dbReference type="InterPro" id="IPR028094">
    <property type="entry name" value="RTC4_C"/>
</dbReference>
<evidence type="ECO:0000256" key="1">
    <source>
        <dbReference type="ARBA" id="ARBA00002738"/>
    </source>
</evidence>
<dbReference type="PANTHER" id="PTHR41391:SF1">
    <property type="entry name" value="RESTRICTION OF TELOMERE CAPPING PROTEIN 4"/>
    <property type="match status" value="1"/>
</dbReference>
<reference evidence="10" key="1">
    <citation type="submission" date="2022-09" db="EMBL/GenBank/DDBJ databases">
        <title>Fusarium specimens isolated from Avocado Roots.</title>
        <authorList>
            <person name="Stajich J."/>
            <person name="Roper C."/>
            <person name="Heimlech-Rivalta G."/>
        </authorList>
    </citation>
    <scope>NUCLEOTIDE SEQUENCE</scope>
    <source>
        <strain evidence="10">CF00136</strain>
    </source>
</reference>
<evidence type="ECO:0000256" key="3">
    <source>
        <dbReference type="ARBA" id="ARBA00004496"/>
    </source>
</evidence>
<dbReference type="EMBL" id="JAOQAZ010000001">
    <property type="protein sequence ID" value="KAJ4272256.1"/>
    <property type="molecule type" value="Genomic_DNA"/>
</dbReference>
<evidence type="ECO:0000256" key="4">
    <source>
        <dbReference type="ARBA" id="ARBA00009461"/>
    </source>
</evidence>
<dbReference type="InterPro" id="IPR039024">
    <property type="entry name" value="RTC4"/>
</dbReference>
<accession>A0A9W8VNK0</accession>
<evidence type="ECO:0000259" key="9">
    <source>
        <dbReference type="SMART" id="SM01312"/>
    </source>
</evidence>
<dbReference type="OrthoDB" id="128308at2759"/>
<dbReference type="PANTHER" id="PTHR41391">
    <property type="entry name" value="RESTRICTION OF TELOMERE CAPPING PROTEIN 4"/>
    <property type="match status" value="1"/>
</dbReference>
<organism evidence="10 11">
    <name type="scientific">Fusarium torreyae</name>
    <dbReference type="NCBI Taxonomy" id="1237075"/>
    <lineage>
        <taxon>Eukaryota</taxon>
        <taxon>Fungi</taxon>
        <taxon>Dikarya</taxon>
        <taxon>Ascomycota</taxon>
        <taxon>Pezizomycotina</taxon>
        <taxon>Sordariomycetes</taxon>
        <taxon>Hypocreomycetidae</taxon>
        <taxon>Hypocreales</taxon>
        <taxon>Nectriaceae</taxon>
        <taxon>Fusarium</taxon>
    </lineage>
</organism>
<feature type="region of interest" description="Disordered" evidence="8">
    <location>
        <begin position="1"/>
        <end position="364"/>
    </location>
</feature>
<feature type="compositionally biased region" description="Polar residues" evidence="8">
    <location>
        <begin position="90"/>
        <end position="99"/>
    </location>
</feature>
<evidence type="ECO:0000256" key="8">
    <source>
        <dbReference type="SAM" id="MobiDB-lite"/>
    </source>
</evidence>
<evidence type="ECO:0000313" key="11">
    <source>
        <dbReference type="Proteomes" id="UP001152049"/>
    </source>
</evidence>
<dbReference type="AlphaFoldDB" id="A0A9W8VNK0"/>
<name>A0A9W8VNK0_9HYPO</name>
<dbReference type="SMART" id="SM01312">
    <property type="entry name" value="RTC4"/>
    <property type="match status" value="1"/>
</dbReference>
<dbReference type="Pfam" id="PF14474">
    <property type="entry name" value="RTC4"/>
    <property type="match status" value="1"/>
</dbReference>
<feature type="compositionally biased region" description="Polar residues" evidence="8">
    <location>
        <begin position="8"/>
        <end position="19"/>
    </location>
</feature>
<feature type="compositionally biased region" description="Basic and acidic residues" evidence="8">
    <location>
        <begin position="243"/>
        <end position="258"/>
    </location>
</feature>